<protein>
    <submittedName>
        <fullName evidence="2">ABC transporter permease</fullName>
    </submittedName>
</protein>
<keyword evidence="1" id="KW-1133">Transmembrane helix</keyword>
<gene>
    <name evidence="2" type="ORF">GII31_12140</name>
</gene>
<evidence type="ECO:0000313" key="3">
    <source>
        <dbReference type="Proteomes" id="UP001059836"/>
    </source>
</evidence>
<feature type="transmembrane region" description="Helical" evidence="1">
    <location>
        <begin position="229"/>
        <end position="249"/>
    </location>
</feature>
<keyword evidence="3" id="KW-1185">Reference proteome</keyword>
<dbReference type="EMBL" id="CP045809">
    <property type="protein sequence ID" value="QHN35519.1"/>
    <property type="molecule type" value="Genomic_DNA"/>
</dbReference>
<feature type="transmembrane region" description="Helical" evidence="1">
    <location>
        <begin position="146"/>
        <end position="164"/>
    </location>
</feature>
<feature type="transmembrane region" description="Helical" evidence="1">
    <location>
        <begin position="201"/>
        <end position="222"/>
    </location>
</feature>
<organism evidence="2 3">
    <name type="scientific">Gordonia pseudamarae</name>
    <dbReference type="NCBI Taxonomy" id="2831662"/>
    <lineage>
        <taxon>Bacteria</taxon>
        <taxon>Bacillati</taxon>
        <taxon>Actinomycetota</taxon>
        <taxon>Actinomycetes</taxon>
        <taxon>Mycobacteriales</taxon>
        <taxon>Gordoniaceae</taxon>
        <taxon>Gordonia</taxon>
    </lineage>
</organism>
<accession>A0ABX6IJH8</accession>
<feature type="transmembrane region" description="Helical" evidence="1">
    <location>
        <begin position="171"/>
        <end position="195"/>
    </location>
</feature>
<dbReference type="Proteomes" id="UP001059836">
    <property type="component" value="Chromosome"/>
</dbReference>
<sequence length="325" mass="32848">MSSTVRKLVGIGIGLTIAIPLVVLMFITPAAKGSPHDLPVGVVGSQQVVERVAAALDEQQPGGFDVTAYPTADDLRRAIENRDVYGGFVVGPQPQTLIATGGSPVVATMLTQIGERVAASSGTTPTTVDIAPATDGDPRGMGFGSMLMPVFLAGVAVGTVSVLVGRRRRIIAAALPIGAAAVAASTIGVATWVGVLSGNFVLEWLALALGILAIAAPIAGLVSVFGPPGIGIAAPVFMLVGMPLAGVSAPKEYLPWLWGDLGQLLPLGAAGTASRSAAFFDGAGSTAAYVVLVAWAVLGFALLLLHGRAPEPEEESVPITEHVPA</sequence>
<feature type="transmembrane region" description="Helical" evidence="1">
    <location>
        <begin position="7"/>
        <end position="27"/>
    </location>
</feature>
<reference evidence="2" key="1">
    <citation type="journal article" date="2021" name="Nat. Microbiol.">
        <title>Cocultivation of an ultrasmall environmental parasitic bacterium with lytic ability against bacteria associated with wastewater foams.</title>
        <authorList>
            <person name="Batinovic S."/>
            <person name="Rose J.J.A."/>
            <person name="Ratcliffe J."/>
            <person name="Seviour R.J."/>
            <person name="Petrovski S."/>
        </authorList>
    </citation>
    <scope>NUCLEOTIDE SEQUENCE</scope>
    <source>
        <strain evidence="2">CON9</strain>
    </source>
</reference>
<name>A0ABX6IJH8_9ACTN</name>
<keyword evidence="1" id="KW-0812">Transmembrane</keyword>
<proteinExistence type="predicted"/>
<evidence type="ECO:0000256" key="1">
    <source>
        <dbReference type="SAM" id="Phobius"/>
    </source>
</evidence>
<evidence type="ECO:0000313" key="2">
    <source>
        <dbReference type="EMBL" id="QHN35519.1"/>
    </source>
</evidence>
<keyword evidence="1" id="KW-0472">Membrane</keyword>
<feature type="transmembrane region" description="Helical" evidence="1">
    <location>
        <begin position="286"/>
        <end position="305"/>
    </location>
</feature>
<dbReference type="RefSeq" id="WP_213243399.1">
    <property type="nucleotide sequence ID" value="NZ_CP045806.1"/>
</dbReference>